<dbReference type="GO" id="GO:0030951">
    <property type="term" value="P:establishment or maintenance of microtubule cytoskeleton polarity"/>
    <property type="evidence" value="ECO:0007669"/>
    <property type="project" value="InterPro"/>
</dbReference>
<dbReference type="AlphaFoldDB" id="A0A1R2ALY8"/>
<dbReference type="PANTHER" id="PTHR12609">
    <property type="entry name" value="MICROTUBULE ASSOCIATED PROTEIN XMAP215"/>
    <property type="match status" value="1"/>
</dbReference>
<gene>
    <name evidence="2" type="ORF">SteCoe_38042</name>
</gene>
<name>A0A1R2ALY8_9CILI</name>
<reference evidence="2 3" key="1">
    <citation type="submission" date="2016-11" db="EMBL/GenBank/DDBJ databases">
        <title>The macronuclear genome of Stentor coeruleus: a giant cell with tiny introns.</title>
        <authorList>
            <person name="Slabodnick M."/>
            <person name="Ruby J.G."/>
            <person name="Reiff S.B."/>
            <person name="Swart E.C."/>
            <person name="Gosai S."/>
            <person name="Prabakaran S."/>
            <person name="Witkowska E."/>
            <person name="Larue G.E."/>
            <person name="Fisher S."/>
            <person name="Freeman R.M."/>
            <person name="Gunawardena J."/>
            <person name="Chu W."/>
            <person name="Stover N.A."/>
            <person name="Gregory B.D."/>
            <person name="Nowacki M."/>
            <person name="Derisi J."/>
            <person name="Roy S.W."/>
            <person name="Marshall W.F."/>
            <person name="Sood P."/>
        </authorList>
    </citation>
    <scope>NUCLEOTIDE SEQUENCE [LARGE SCALE GENOMIC DNA]</scope>
    <source>
        <strain evidence="2">WM001</strain>
    </source>
</reference>
<evidence type="ECO:0000313" key="2">
    <source>
        <dbReference type="EMBL" id="OMJ65537.1"/>
    </source>
</evidence>
<dbReference type="InterPro" id="IPR045110">
    <property type="entry name" value="XMAP215"/>
</dbReference>
<protein>
    <submittedName>
        <fullName evidence="2">Uncharacterized protein</fullName>
    </submittedName>
</protein>
<evidence type="ECO:0000256" key="1">
    <source>
        <dbReference type="SAM" id="Coils"/>
    </source>
</evidence>
<evidence type="ECO:0000313" key="3">
    <source>
        <dbReference type="Proteomes" id="UP000187209"/>
    </source>
</evidence>
<dbReference type="EMBL" id="MPUH01002075">
    <property type="protein sequence ID" value="OMJ65537.1"/>
    <property type="molecule type" value="Genomic_DNA"/>
</dbReference>
<dbReference type="GO" id="GO:0046785">
    <property type="term" value="P:microtubule polymerization"/>
    <property type="evidence" value="ECO:0007669"/>
    <property type="project" value="InterPro"/>
</dbReference>
<sequence>MDLKCSYSGCHKEVVWQCTCLEKFIFCEVHVRNHSRIKKCLAENIRNIYIDSLAKQYQNALSHVESDYIKLAQEMIAEVNSCLRENICFLKKRKKEVNDLILNEHIDQAETIVNWSNTLNILQRERKSYYLSLRELLCIDNSFIKTVTDTEKLEDDLKKIRKDFEESLNKINSLENELKNSYKLNQKISKEFELEYEFEKNKLNQEKKYLEEQNSMFRKDLEELKKKLSLEVKVDAKDEDMPSNMIEASDLAIKIDKCIESLCYGDMTNRVDALKLINDLIINNFEEYKKEFQKKANNLADALTKVIIITFDKPVVEIPLRFAKYLLNVVNNVCFKKTIMRELNETSLFSLAEQILIRLLTDNLEKVGEKGEGEILQKTLNGTALRVLEFSHPTRIFIVLIRLMAKYKNDASLQKMTGLIINCLLKLTKIMNGLIHQIEIDKLLLVMHEYLSGCKFDGIDDRGSKAIKAILTEVVKLQGPTIWTSYEEIRKHSVPDVHMEKWITEILNSSTHGPSALISPRSKPINIISNIFSIIKHDYTKGFTRLMEHFTANPTVDYTSYISTLPIELQQKVREDLEVNKVSN</sequence>
<keyword evidence="1" id="KW-0175">Coiled coil</keyword>
<dbReference type="GO" id="GO:0007051">
    <property type="term" value="P:spindle organization"/>
    <property type="evidence" value="ECO:0007669"/>
    <property type="project" value="InterPro"/>
</dbReference>
<dbReference type="OrthoDB" id="312051at2759"/>
<proteinExistence type="predicted"/>
<organism evidence="2 3">
    <name type="scientific">Stentor coeruleus</name>
    <dbReference type="NCBI Taxonomy" id="5963"/>
    <lineage>
        <taxon>Eukaryota</taxon>
        <taxon>Sar</taxon>
        <taxon>Alveolata</taxon>
        <taxon>Ciliophora</taxon>
        <taxon>Postciliodesmatophora</taxon>
        <taxon>Heterotrichea</taxon>
        <taxon>Heterotrichida</taxon>
        <taxon>Stentoridae</taxon>
        <taxon>Stentor</taxon>
    </lineage>
</organism>
<accession>A0A1R2ALY8</accession>
<feature type="coiled-coil region" evidence="1">
    <location>
        <begin position="150"/>
        <end position="227"/>
    </location>
</feature>
<comment type="caution">
    <text evidence="2">The sequence shown here is derived from an EMBL/GenBank/DDBJ whole genome shotgun (WGS) entry which is preliminary data.</text>
</comment>
<dbReference type="GO" id="GO:0061863">
    <property type="term" value="F:microtubule plus end polymerase"/>
    <property type="evidence" value="ECO:0007669"/>
    <property type="project" value="InterPro"/>
</dbReference>
<dbReference type="GO" id="GO:0051010">
    <property type="term" value="F:microtubule plus-end binding"/>
    <property type="evidence" value="ECO:0007669"/>
    <property type="project" value="InterPro"/>
</dbReference>
<keyword evidence="3" id="KW-1185">Reference proteome</keyword>
<dbReference type="Proteomes" id="UP000187209">
    <property type="component" value="Unassembled WGS sequence"/>
</dbReference>